<dbReference type="PROSITE" id="PS50977">
    <property type="entry name" value="HTH_TETR_2"/>
    <property type="match status" value="1"/>
</dbReference>
<reference evidence="7 8" key="1">
    <citation type="submission" date="2019-03" db="EMBL/GenBank/DDBJ databases">
        <title>Genomic Encyclopedia of Type Strains, Phase IV (KMG-IV): sequencing the most valuable type-strain genomes for metagenomic binning, comparative biology and taxonomic classification.</title>
        <authorList>
            <person name="Goeker M."/>
        </authorList>
    </citation>
    <scope>NUCLEOTIDE SEQUENCE [LARGE SCALE GENOMIC DNA]</scope>
    <source>
        <strain evidence="7 8">DSM 45765</strain>
    </source>
</reference>
<dbReference type="EMBL" id="SLXQ01000002">
    <property type="protein sequence ID" value="TCP54826.1"/>
    <property type="molecule type" value="Genomic_DNA"/>
</dbReference>
<keyword evidence="1" id="KW-0678">Repressor</keyword>
<evidence type="ECO:0000256" key="2">
    <source>
        <dbReference type="ARBA" id="ARBA00023015"/>
    </source>
</evidence>
<dbReference type="Proteomes" id="UP000294911">
    <property type="component" value="Unassembled WGS sequence"/>
</dbReference>
<name>A0A4V2SUN5_9PSEU</name>
<evidence type="ECO:0000259" key="6">
    <source>
        <dbReference type="PROSITE" id="PS50977"/>
    </source>
</evidence>
<gene>
    <name evidence="7" type="ORF">EV191_10234</name>
</gene>
<dbReference type="RefSeq" id="WP_132876238.1">
    <property type="nucleotide sequence ID" value="NZ_SLXQ01000002.1"/>
</dbReference>
<feature type="DNA-binding region" description="H-T-H motif" evidence="5">
    <location>
        <begin position="31"/>
        <end position="50"/>
    </location>
</feature>
<dbReference type="Pfam" id="PF00440">
    <property type="entry name" value="TetR_N"/>
    <property type="match status" value="1"/>
</dbReference>
<sequence>MPKIVDHDERRAQLTDALVRLAARSGLHSVTMRAVAAEAGVSLRLVQYYFHTKAQLMHAALARLTEQSNQRWAKRIAALAEPTSTRGYLRELLAEALPTDEPSRAFHLVWSSYAVLAMTDPELAAQPFIEGPNLLEGRLIEALESAHRAGELRPEADPSTEAARLLSINHGLATSVLIGQRGAAAAHAILNYHLDELFPDNLKERGHTQSRQDS</sequence>
<keyword evidence="4" id="KW-0804">Transcription</keyword>
<dbReference type="Gene3D" id="1.10.357.10">
    <property type="entry name" value="Tetracycline Repressor, domain 2"/>
    <property type="match status" value="1"/>
</dbReference>
<dbReference type="InterPro" id="IPR050109">
    <property type="entry name" value="HTH-type_TetR-like_transc_reg"/>
</dbReference>
<dbReference type="OrthoDB" id="9816296at2"/>
<dbReference type="PANTHER" id="PTHR30055:SF234">
    <property type="entry name" value="HTH-TYPE TRANSCRIPTIONAL REGULATOR BETI"/>
    <property type="match status" value="1"/>
</dbReference>
<dbReference type="PANTHER" id="PTHR30055">
    <property type="entry name" value="HTH-TYPE TRANSCRIPTIONAL REGULATOR RUTR"/>
    <property type="match status" value="1"/>
</dbReference>
<evidence type="ECO:0000256" key="5">
    <source>
        <dbReference type="PROSITE-ProRule" id="PRU00335"/>
    </source>
</evidence>
<evidence type="ECO:0000256" key="3">
    <source>
        <dbReference type="ARBA" id="ARBA00023125"/>
    </source>
</evidence>
<dbReference type="GO" id="GO:0003700">
    <property type="term" value="F:DNA-binding transcription factor activity"/>
    <property type="evidence" value="ECO:0007669"/>
    <property type="project" value="TreeGrafter"/>
</dbReference>
<dbReference type="AlphaFoldDB" id="A0A4V2SUN5"/>
<evidence type="ECO:0000313" key="8">
    <source>
        <dbReference type="Proteomes" id="UP000294911"/>
    </source>
</evidence>
<comment type="caution">
    <text evidence="7">The sequence shown here is derived from an EMBL/GenBank/DDBJ whole genome shotgun (WGS) entry which is preliminary data.</text>
</comment>
<evidence type="ECO:0000313" key="7">
    <source>
        <dbReference type="EMBL" id="TCP54826.1"/>
    </source>
</evidence>
<dbReference type="InterPro" id="IPR001647">
    <property type="entry name" value="HTH_TetR"/>
</dbReference>
<keyword evidence="8" id="KW-1185">Reference proteome</keyword>
<dbReference type="SUPFAM" id="SSF46689">
    <property type="entry name" value="Homeodomain-like"/>
    <property type="match status" value="1"/>
</dbReference>
<keyword evidence="3 5" id="KW-0238">DNA-binding</keyword>
<evidence type="ECO:0000256" key="4">
    <source>
        <dbReference type="ARBA" id="ARBA00023163"/>
    </source>
</evidence>
<keyword evidence="2" id="KW-0805">Transcription regulation</keyword>
<dbReference type="SUPFAM" id="SSF48498">
    <property type="entry name" value="Tetracyclin repressor-like, C-terminal domain"/>
    <property type="match status" value="1"/>
</dbReference>
<feature type="domain" description="HTH tetR-type" evidence="6">
    <location>
        <begin position="8"/>
        <end position="68"/>
    </location>
</feature>
<dbReference type="InterPro" id="IPR036271">
    <property type="entry name" value="Tet_transcr_reg_TetR-rel_C_sf"/>
</dbReference>
<dbReference type="Pfam" id="PF13977">
    <property type="entry name" value="TetR_C_6"/>
    <property type="match status" value="1"/>
</dbReference>
<organism evidence="7 8">
    <name type="scientific">Tamaricihabitans halophyticus</name>
    <dbReference type="NCBI Taxonomy" id="1262583"/>
    <lineage>
        <taxon>Bacteria</taxon>
        <taxon>Bacillati</taxon>
        <taxon>Actinomycetota</taxon>
        <taxon>Actinomycetes</taxon>
        <taxon>Pseudonocardiales</taxon>
        <taxon>Pseudonocardiaceae</taxon>
        <taxon>Tamaricihabitans</taxon>
    </lineage>
</organism>
<protein>
    <submittedName>
        <fullName evidence="7">TetR family transcriptional regulator</fullName>
    </submittedName>
</protein>
<dbReference type="InterPro" id="IPR009057">
    <property type="entry name" value="Homeodomain-like_sf"/>
</dbReference>
<evidence type="ECO:0000256" key="1">
    <source>
        <dbReference type="ARBA" id="ARBA00022491"/>
    </source>
</evidence>
<dbReference type="GO" id="GO:0000976">
    <property type="term" value="F:transcription cis-regulatory region binding"/>
    <property type="evidence" value="ECO:0007669"/>
    <property type="project" value="TreeGrafter"/>
</dbReference>
<dbReference type="InterPro" id="IPR039538">
    <property type="entry name" value="BetI_C"/>
</dbReference>
<accession>A0A4V2SUN5</accession>
<proteinExistence type="predicted"/>